<comment type="caution">
    <text evidence="1">The sequence shown here is derived from an EMBL/GenBank/DDBJ whole genome shotgun (WGS) entry which is preliminary data.</text>
</comment>
<dbReference type="AlphaFoldDB" id="A0A1S1YSA7"/>
<keyword evidence="2" id="KW-1185">Reference proteome</keyword>
<dbReference type="Proteomes" id="UP000179797">
    <property type="component" value="Unassembled WGS sequence"/>
</dbReference>
<gene>
    <name evidence="1" type="ORF">NH26_20075</name>
</gene>
<dbReference type="EMBL" id="JRYR02000002">
    <property type="protein sequence ID" value="OHX63911.1"/>
    <property type="molecule type" value="Genomic_DNA"/>
</dbReference>
<evidence type="ECO:0008006" key="3">
    <source>
        <dbReference type="Google" id="ProtNLM"/>
    </source>
</evidence>
<dbReference type="RefSeq" id="WP_084812294.1">
    <property type="nucleotide sequence ID" value="NZ_JRYR02000002.1"/>
</dbReference>
<accession>A0A1S1YSA7</accession>
<protein>
    <recommendedName>
        <fullName evidence="3">Abnormal spindle-like microcephaly-associated protein ASH domain-containing protein</fullName>
    </recommendedName>
</protein>
<evidence type="ECO:0000313" key="2">
    <source>
        <dbReference type="Proteomes" id="UP000179797"/>
    </source>
</evidence>
<name>A0A1S1YSA7_FLAPC</name>
<dbReference type="SUPFAM" id="SSF51445">
    <property type="entry name" value="(Trans)glycosidases"/>
    <property type="match status" value="1"/>
</dbReference>
<proteinExistence type="predicted"/>
<dbReference type="InterPro" id="IPR017853">
    <property type="entry name" value="GH"/>
</dbReference>
<evidence type="ECO:0000313" key="1">
    <source>
        <dbReference type="EMBL" id="OHX63911.1"/>
    </source>
</evidence>
<reference evidence="1 2" key="1">
    <citation type="journal article" date="2012" name="Int. J. Syst. Evol. Microbiol.">
        <title>Flammeovirga pacifica sp. nov., isolated from deep-sea sediment.</title>
        <authorList>
            <person name="Xu H."/>
            <person name="Fu Y."/>
            <person name="Yang N."/>
            <person name="Ding Z."/>
            <person name="Lai Q."/>
            <person name="Zeng R."/>
        </authorList>
    </citation>
    <scope>NUCLEOTIDE SEQUENCE [LARGE SCALE GENOMIC DNA]</scope>
    <source>
        <strain evidence="2">DSM 24597 / LMG 26175 / WPAGA1</strain>
    </source>
</reference>
<dbReference type="NCBIfam" id="NF012200">
    <property type="entry name" value="choice_anch_D"/>
    <property type="match status" value="3"/>
</dbReference>
<dbReference type="InterPro" id="IPR013783">
    <property type="entry name" value="Ig-like_fold"/>
</dbReference>
<dbReference type="OrthoDB" id="9816532at2"/>
<sequence length="1074" mass="118517">MKYTFLYLLIFQFFSLSLWAQIDITGEKNKVTILPDMAGYNNNTTNLVDPWSNQGRRNTWVESSSPLIRFPGGTVSSYWDHRNERLFGMPNDNEIDISDDNLRPFVQRKHVINWVTTFSRGSNPMTDLKLLYDEMNGETNVMFVLNMITPGADYYEKLWGREINQNPESADWWAMMDDRFANAMAILEKAEANGIPVKYVEFGNEYFFGMGPSGSGHSGGAAVEPYSAGSSSDRSLRGAFPGDGVSYASAVNNWSKKLKVKYPNIRLAATGSDANSDNPSRRNDWNEKVISKLDREVVDAVSFHIYGGVHEGEVNGSGADLAKALKSLEEAWVYDSLRSKMPENIEYWFTEYDASSNKSDDGEGSWGLGLATLFQANNWMKNGNLGLLAFHQFADGGSNGRLTGFGRAYAMYSWASRFCTEAARLTLDGANDIADGIASVHGWKFSNNPQKTEKYLFINYSGSEQTLQIDQIADLVGRNYQIASSNSLGSTSEPTLANGQIDGAVAMPAFSILIAETAPDNVSATIEIQIEGKKINNNSIIEIGNLTLSTQKTIDVSVSNNGQEDLILDDALVNITQDTDNEISLNLDQLTKVIGAGETKTFAITIDPLVEGDKNYGFEILSNSINASTINFILKAFIGDVEYGYDLMVNGSSTSNASTIDLGDFTNESTAIKRSIAIKNTGNEILTIDKRNVILTGDTDFTIGNVPEKINIGMTDYIELLYNPNESGDLATQLDVVFNENEADPVQLSFTAAKTDIEYTYVVEYKYNSTVLENSATIDLGEFDYNGNEKMVSIELASKGNAPIVIDQNQSKIEGALYNIQILPTEIEPGSKKILMVRFRPLSYGDYDAKLTVVSNADENSTMVINLTAQVINKNPQYELLVDDEVVGNTYDFGEYAAAAAVRTFTIHNNGFVDVEIEKVEFTDGDSDDFELNTDQLRSVIAASEETEFDITFTPVAQEAEAEVSIYTNQSSTPKRIKIKGTYDQVTSIDNQLNKIDVYPTVWKSGSTLQFKVPTEKIGVSLLSVIGEEVLNIQGDIKTVQKAVENISYKLPNGLYIIKVQSGVSHIAKRIIKQ</sequence>
<organism evidence="1 2">
    <name type="scientific">Flammeovirga pacifica</name>
    <dbReference type="NCBI Taxonomy" id="915059"/>
    <lineage>
        <taxon>Bacteria</taxon>
        <taxon>Pseudomonadati</taxon>
        <taxon>Bacteroidota</taxon>
        <taxon>Cytophagia</taxon>
        <taxon>Cytophagales</taxon>
        <taxon>Flammeovirgaceae</taxon>
        <taxon>Flammeovirga</taxon>
    </lineage>
</organism>
<dbReference type="STRING" id="915059.NH26_20075"/>
<dbReference type="Gene3D" id="3.20.20.80">
    <property type="entry name" value="Glycosidases"/>
    <property type="match status" value="1"/>
</dbReference>
<dbReference type="Gene3D" id="2.60.40.10">
    <property type="entry name" value="Immunoglobulins"/>
    <property type="match status" value="4"/>
</dbReference>